<evidence type="ECO:0008006" key="5">
    <source>
        <dbReference type="Google" id="ProtNLM"/>
    </source>
</evidence>
<evidence type="ECO:0000313" key="3">
    <source>
        <dbReference type="EMBL" id="KIJ42402.1"/>
    </source>
</evidence>
<feature type="non-terminal residue" evidence="3">
    <location>
        <position position="248"/>
    </location>
</feature>
<keyword evidence="2" id="KW-0456">Lyase</keyword>
<evidence type="ECO:0000256" key="1">
    <source>
        <dbReference type="ARBA" id="ARBA00022793"/>
    </source>
</evidence>
<proteinExistence type="predicted"/>
<accession>A0A0C9VL53</accession>
<evidence type="ECO:0000313" key="4">
    <source>
        <dbReference type="Proteomes" id="UP000054279"/>
    </source>
</evidence>
<dbReference type="PANTHER" id="PTHR10067">
    <property type="entry name" value="PHOSPHATIDYLSERINE DECARBOXYLASE"/>
    <property type="match status" value="1"/>
</dbReference>
<evidence type="ECO:0000256" key="2">
    <source>
        <dbReference type="ARBA" id="ARBA00023239"/>
    </source>
</evidence>
<keyword evidence="4" id="KW-1185">Reference proteome</keyword>
<gene>
    <name evidence="3" type="ORF">M422DRAFT_171232</name>
</gene>
<dbReference type="OrthoDB" id="5973539at2759"/>
<organism evidence="3 4">
    <name type="scientific">Sphaerobolus stellatus (strain SS14)</name>
    <dbReference type="NCBI Taxonomy" id="990650"/>
    <lineage>
        <taxon>Eukaryota</taxon>
        <taxon>Fungi</taxon>
        <taxon>Dikarya</taxon>
        <taxon>Basidiomycota</taxon>
        <taxon>Agaricomycotina</taxon>
        <taxon>Agaricomycetes</taxon>
        <taxon>Phallomycetidae</taxon>
        <taxon>Geastrales</taxon>
        <taxon>Sphaerobolaceae</taxon>
        <taxon>Sphaerobolus</taxon>
    </lineage>
</organism>
<dbReference type="GO" id="GO:0008654">
    <property type="term" value="P:phospholipid biosynthetic process"/>
    <property type="evidence" value="ECO:0007669"/>
    <property type="project" value="InterPro"/>
</dbReference>
<dbReference type="PANTHER" id="PTHR10067:SF13">
    <property type="entry name" value="PHOSPHATIDYLSERINE DECARBOXYLASE"/>
    <property type="match status" value="1"/>
</dbReference>
<protein>
    <recommendedName>
        <fullName evidence="5">Phosphatidylserine decarboxylase</fullName>
    </recommendedName>
</protein>
<dbReference type="Proteomes" id="UP000054279">
    <property type="component" value="Unassembled WGS sequence"/>
</dbReference>
<dbReference type="GO" id="GO:0004609">
    <property type="term" value="F:phosphatidylserine decarboxylase activity"/>
    <property type="evidence" value="ECO:0007669"/>
    <property type="project" value="InterPro"/>
</dbReference>
<sequence>QTSDVPPKGYHMKDYFKPLGGWRTFNEFFARHIDAKARPIYKPDDSTAIVSPADSTFLGSWDVHPINDTTQFVTPKGVPWSISELLQDTVYGERFKGGKFMHAFLSTTDYHRQHAPVSGTLVEAKVIPGICYLEVVAQDQDANASMDAPDTPGYQFLQARGLIVIENDDIGLVAVMPIGMAQVSSVVLSTHLKVGDPVKKGDEISHFQFGGSDIIMVFEAKANVDFSKTEKIWHGVGQLLATANPQKN</sequence>
<reference evidence="3 4" key="1">
    <citation type="submission" date="2014-06" db="EMBL/GenBank/DDBJ databases">
        <title>Evolutionary Origins and Diversification of the Mycorrhizal Mutualists.</title>
        <authorList>
            <consortium name="DOE Joint Genome Institute"/>
            <consortium name="Mycorrhizal Genomics Consortium"/>
            <person name="Kohler A."/>
            <person name="Kuo A."/>
            <person name="Nagy L.G."/>
            <person name="Floudas D."/>
            <person name="Copeland A."/>
            <person name="Barry K.W."/>
            <person name="Cichocki N."/>
            <person name="Veneault-Fourrey C."/>
            <person name="LaButti K."/>
            <person name="Lindquist E.A."/>
            <person name="Lipzen A."/>
            <person name="Lundell T."/>
            <person name="Morin E."/>
            <person name="Murat C."/>
            <person name="Riley R."/>
            <person name="Ohm R."/>
            <person name="Sun H."/>
            <person name="Tunlid A."/>
            <person name="Henrissat B."/>
            <person name="Grigoriev I.V."/>
            <person name="Hibbett D.S."/>
            <person name="Martin F."/>
        </authorList>
    </citation>
    <scope>NUCLEOTIDE SEQUENCE [LARGE SCALE GENOMIC DNA]</scope>
    <source>
        <strain evidence="3 4">SS14</strain>
    </source>
</reference>
<dbReference type="InterPro" id="IPR003817">
    <property type="entry name" value="PS_Dcarbxylase"/>
</dbReference>
<dbReference type="Pfam" id="PF02666">
    <property type="entry name" value="PS_Dcarbxylase"/>
    <property type="match status" value="1"/>
</dbReference>
<dbReference type="HOGENOM" id="CLU_043148_0_0_1"/>
<name>A0A0C9VL53_SPHS4</name>
<dbReference type="EMBL" id="KN837130">
    <property type="protein sequence ID" value="KIJ42402.1"/>
    <property type="molecule type" value="Genomic_DNA"/>
</dbReference>
<keyword evidence="1" id="KW-0210">Decarboxylase</keyword>
<dbReference type="AlphaFoldDB" id="A0A0C9VL53"/>